<accession>F8NT84</accession>
<organism>
    <name type="scientific">Serpula lacrymans var. lacrymans (strain S7.9)</name>
    <name type="common">Dry rot fungus</name>
    <dbReference type="NCBI Taxonomy" id="578457"/>
    <lineage>
        <taxon>Eukaryota</taxon>
        <taxon>Fungi</taxon>
        <taxon>Dikarya</taxon>
        <taxon>Basidiomycota</taxon>
        <taxon>Agaricomycotina</taxon>
        <taxon>Agaricomycetes</taxon>
        <taxon>Agaricomycetidae</taxon>
        <taxon>Boletales</taxon>
        <taxon>Coniophorineae</taxon>
        <taxon>Serpulaceae</taxon>
        <taxon>Serpula</taxon>
    </lineage>
</organism>
<gene>
    <name evidence="1" type="ORF">SERLADRAFT_465888</name>
</gene>
<proteinExistence type="predicted"/>
<sequence>MTTSPFKLNQLQCFEGDLGKLGPGPCMHASASVHVEFDVGGNDCDCDDDPRKKATSQT</sequence>
<dbReference type="AlphaFoldDB" id="F8NT84"/>
<dbReference type="KEGG" id="sla:SERLADRAFT_465888"/>
<dbReference type="Proteomes" id="UP000008064">
    <property type="component" value="Unassembled WGS sequence"/>
</dbReference>
<reference evidence="1" key="1">
    <citation type="submission" date="2011-04" db="EMBL/GenBank/DDBJ databases">
        <title>Evolution of plant cell wall degrading machinery underlies the functional diversity of forest fungi.</title>
        <authorList>
            <consortium name="US DOE Joint Genome Institute (JGI-PGF)"/>
            <person name="Eastwood D.C."/>
            <person name="Floudas D."/>
            <person name="Binder M."/>
            <person name="Majcherczyk A."/>
            <person name="Schneider P."/>
            <person name="Aerts A."/>
            <person name="Asiegbu F.O."/>
            <person name="Baker S.E."/>
            <person name="Barry K."/>
            <person name="Bendiksby M."/>
            <person name="Blumentritt M."/>
            <person name="Coutinho P.M."/>
            <person name="Cullen D."/>
            <person name="Cullen D."/>
            <person name="Gathman A."/>
            <person name="Goodell B."/>
            <person name="Henrissat B."/>
            <person name="Ihrmark K."/>
            <person name="Kauserud H."/>
            <person name="Kohler A."/>
            <person name="LaButti K."/>
            <person name="Lapidus A."/>
            <person name="Lavin J.L."/>
            <person name="Lee Y.-H."/>
            <person name="Lindquist E."/>
            <person name="Lilly W."/>
            <person name="Lucas S."/>
            <person name="Morin E."/>
            <person name="Murat C."/>
            <person name="Oguiza J.A."/>
            <person name="Park J."/>
            <person name="Pisabarro A.G."/>
            <person name="Riley R."/>
            <person name="Rosling A."/>
            <person name="Salamov A."/>
            <person name="Schmidt O."/>
            <person name="Schmutz J."/>
            <person name="Skrede I."/>
            <person name="Stenlid J."/>
            <person name="Wiebenga A."/>
            <person name="Xie X."/>
            <person name="Kues U."/>
            <person name="Hibbett D.S."/>
            <person name="Hoffmeister D."/>
            <person name="Hogberg N."/>
            <person name="Martin F."/>
            <person name="Grigoriev I.V."/>
            <person name="Watkinson S.C."/>
        </authorList>
    </citation>
    <scope>NUCLEOTIDE SEQUENCE</scope>
    <source>
        <strain evidence="1">S7.9</strain>
    </source>
</reference>
<protein>
    <submittedName>
        <fullName evidence="1">Uncharacterized protein</fullName>
    </submittedName>
</protein>
<name>F8NT84_SERL9</name>
<dbReference type="GeneID" id="18818972"/>
<evidence type="ECO:0000313" key="1">
    <source>
        <dbReference type="EMBL" id="EGO25557.1"/>
    </source>
</evidence>
<dbReference type="RefSeq" id="XP_007317679.1">
    <property type="nucleotide sequence ID" value="XM_007317617.1"/>
</dbReference>
<dbReference type="EMBL" id="GL945433">
    <property type="protein sequence ID" value="EGO25557.1"/>
    <property type="molecule type" value="Genomic_DNA"/>
</dbReference>
<dbReference type="HOGENOM" id="CLU_2980507_0_0_1"/>